<feature type="compositionally biased region" description="Low complexity" evidence="1">
    <location>
        <begin position="58"/>
        <end position="69"/>
    </location>
</feature>
<feature type="region of interest" description="Disordered" evidence="1">
    <location>
        <begin position="50"/>
        <end position="89"/>
    </location>
</feature>
<dbReference type="AlphaFoldDB" id="A0A1J1HX03"/>
<sequence>MRFSTTHYGKLVPSHRCTMQKCSGRNHYARMCNRPPVFKKMRYVRDKERYANRNFPERNSQNNYRQNYRTMNRYQPYDSFQRGDNSYDQ</sequence>
<gene>
    <name evidence="2" type="ORF">CLUMA_CG004742</name>
</gene>
<reference evidence="2 3" key="1">
    <citation type="submission" date="2015-04" db="EMBL/GenBank/DDBJ databases">
        <authorList>
            <person name="Syromyatnikov M.Y."/>
            <person name="Popov V.N."/>
        </authorList>
    </citation>
    <scope>NUCLEOTIDE SEQUENCE [LARGE SCALE GENOMIC DNA]</scope>
</reference>
<protein>
    <submittedName>
        <fullName evidence="2">CLUMA_CG004742, isoform A</fullName>
    </submittedName>
</protein>
<proteinExistence type="predicted"/>
<evidence type="ECO:0000256" key="1">
    <source>
        <dbReference type="SAM" id="MobiDB-lite"/>
    </source>
</evidence>
<dbReference type="Proteomes" id="UP000183832">
    <property type="component" value="Unassembled WGS sequence"/>
</dbReference>
<name>A0A1J1HX03_9DIPT</name>
<evidence type="ECO:0000313" key="2">
    <source>
        <dbReference type="EMBL" id="CRK91054.1"/>
    </source>
</evidence>
<accession>A0A1J1HX03</accession>
<organism evidence="2 3">
    <name type="scientific">Clunio marinus</name>
    <dbReference type="NCBI Taxonomy" id="568069"/>
    <lineage>
        <taxon>Eukaryota</taxon>
        <taxon>Metazoa</taxon>
        <taxon>Ecdysozoa</taxon>
        <taxon>Arthropoda</taxon>
        <taxon>Hexapoda</taxon>
        <taxon>Insecta</taxon>
        <taxon>Pterygota</taxon>
        <taxon>Neoptera</taxon>
        <taxon>Endopterygota</taxon>
        <taxon>Diptera</taxon>
        <taxon>Nematocera</taxon>
        <taxon>Chironomoidea</taxon>
        <taxon>Chironomidae</taxon>
        <taxon>Clunio</taxon>
    </lineage>
</organism>
<dbReference type="EMBL" id="CVRI01000020">
    <property type="protein sequence ID" value="CRK91054.1"/>
    <property type="molecule type" value="Genomic_DNA"/>
</dbReference>
<keyword evidence="3" id="KW-1185">Reference proteome</keyword>
<evidence type="ECO:0000313" key="3">
    <source>
        <dbReference type="Proteomes" id="UP000183832"/>
    </source>
</evidence>